<keyword evidence="7" id="KW-1185">Reference proteome</keyword>
<evidence type="ECO:0000256" key="1">
    <source>
        <dbReference type="ARBA" id="ARBA00022723"/>
    </source>
</evidence>
<evidence type="ECO:0000256" key="4">
    <source>
        <dbReference type="SAM" id="MobiDB-lite"/>
    </source>
</evidence>
<dbReference type="PANTHER" id="PTHR10209">
    <property type="entry name" value="OXIDOREDUCTASE, 2OG-FE II OXYGENASE FAMILY PROTEIN"/>
    <property type="match status" value="1"/>
</dbReference>
<gene>
    <name evidence="6" type="ORF">WJX73_003564</name>
</gene>
<feature type="compositionally biased region" description="Basic and acidic residues" evidence="4">
    <location>
        <begin position="73"/>
        <end position="82"/>
    </location>
</feature>
<dbReference type="Pfam" id="PF14226">
    <property type="entry name" value="DIOX_N"/>
    <property type="match status" value="1"/>
</dbReference>
<evidence type="ECO:0000256" key="3">
    <source>
        <dbReference type="ARBA" id="ARBA00023004"/>
    </source>
</evidence>
<comment type="caution">
    <text evidence="6">The sequence shown here is derived from an EMBL/GenBank/DDBJ whole genome shotgun (WGS) entry which is preliminary data.</text>
</comment>
<dbReference type="InterPro" id="IPR027443">
    <property type="entry name" value="IPNS-like_sf"/>
</dbReference>
<evidence type="ECO:0000313" key="7">
    <source>
        <dbReference type="Proteomes" id="UP001465755"/>
    </source>
</evidence>
<dbReference type="PANTHER" id="PTHR10209:SF881">
    <property type="entry name" value="FI07970P-RELATED"/>
    <property type="match status" value="1"/>
</dbReference>
<dbReference type="Proteomes" id="UP001465755">
    <property type="component" value="Unassembled WGS sequence"/>
</dbReference>
<feature type="region of interest" description="Disordered" evidence="4">
    <location>
        <begin position="69"/>
        <end position="89"/>
    </location>
</feature>
<name>A0AAW1NPT7_9CHLO</name>
<dbReference type="GO" id="GO:0046872">
    <property type="term" value="F:metal ion binding"/>
    <property type="evidence" value="ECO:0007669"/>
    <property type="project" value="UniProtKB-KW"/>
</dbReference>
<keyword evidence="2" id="KW-0560">Oxidoreductase</keyword>
<protein>
    <recommendedName>
        <fullName evidence="5">Non-haem dioxygenase N-terminal domain-containing protein</fullName>
    </recommendedName>
</protein>
<dbReference type="Gene3D" id="2.60.120.330">
    <property type="entry name" value="B-lactam Antibiotic, Isopenicillin N Synthase, Chain"/>
    <property type="match status" value="1"/>
</dbReference>
<organism evidence="6 7">
    <name type="scientific">Symbiochloris irregularis</name>
    <dbReference type="NCBI Taxonomy" id="706552"/>
    <lineage>
        <taxon>Eukaryota</taxon>
        <taxon>Viridiplantae</taxon>
        <taxon>Chlorophyta</taxon>
        <taxon>core chlorophytes</taxon>
        <taxon>Trebouxiophyceae</taxon>
        <taxon>Trebouxiales</taxon>
        <taxon>Trebouxiaceae</taxon>
        <taxon>Symbiochloris</taxon>
    </lineage>
</organism>
<dbReference type="GO" id="GO:0016491">
    <property type="term" value="F:oxidoreductase activity"/>
    <property type="evidence" value="ECO:0007669"/>
    <property type="project" value="UniProtKB-KW"/>
</dbReference>
<dbReference type="SUPFAM" id="SSF51197">
    <property type="entry name" value="Clavaminate synthase-like"/>
    <property type="match status" value="1"/>
</dbReference>
<keyword evidence="3" id="KW-0408">Iron</keyword>
<reference evidence="6 7" key="1">
    <citation type="journal article" date="2024" name="Nat. Commun.">
        <title>Phylogenomics reveals the evolutionary origins of lichenization in chlorophyte algae.</title>
        <authorList>
            <person name="Puginier C."/>
            <person name="Libourel C."/>
            <person name="Otte J."/>
            <person name="Skaloud P."/>
            <person name="Haon M."/>
            <person name="Grisel S."/>
            <person name="Petersen M."/>
            <person name="Berrin J.G."/>
            <person name="Delaux P.M."/>
            <person name="Dal Grande F."/>
            <person name="Keller J."/>
        </authorList>
    </citation>
    <scope>NUCLEOTIDE SEQUENCE [LARGE SCALE GENOMIC DNA]</scope>
    <source>
        <strain evidence="6 7">SAG 2036</strain>
    </source>
</reference>
<dbReference type="AlphaFoldDB" id="A0AAW1NPT7"/>
<evidence type="ECO:0000259" key="5">
    <source>
        <dbReference type="Pfam" id="PF14226"/>
    </source>
</evidence>
<evidence type="ECO:0000313" key="6">
    <source>
        <dbReference type="EMBL" id="KAK9790557.1"/>
    </source>
</evidence>
<feature type="domain" description="Non-haem dioxygenase N-terminal" evidence="5">
    <location>
        <begin position="7"/>
        <end position="103"/>
    </location>
</feature>
<sequence length="221" mass="24855">MAHRKIACIDLSDLAVRQDKIAEELAHAATEVGFLQVTNHGIPQQLIDAQFARSKQFFDLPEESKAQCTMEKGSNKGWEKGKQVRPSSGVADMKESLQVQWHRMEGSWPTEQTLPGFRGGTSEFMDACQKLSKQLLSVLAIALKLPEDIFTKAHQGDADDCLATLRMLHYQDITGSTFPDNYWRAAPHADFDTITLLFQRPGQGGLEVRLWSEWLVRLAEL</sequence>
<accession>A0AAW1NPT7</accession>
<keyword evidence="1" id="KW-0479">Metal-binding</keyword>
<dbReference type="InterPro" id="IPR026992">
    <property type="entry name" value="DIOX_N"/>
</dbReference>
<evidence type="ECO:0000256" key="2">
    <source>
        <dbReference type="ARBA" id="ARBA00023002"/>
    </source>
</evidence>
<dbReference type="EMBL" id="JALJOQ010000190">
    <property type="protein sequence ID" value="KAK9790557.1"/>
    <property type="molecule type" value="Genomic_DNA"/>
</dbReference>
<proteinExistence type="predicted"/>